<dbReference type="Pfam" id="PF15447">
    <property type="entry name" value="NTS"/>
    <property type="match status" value="1"/>
</dbReference>
<feature type="domain" description="Duffy-binding-like" evidence="4">
    <location>
        <begin position="328"/>
        <end position="472"/>
    </location>
</feature>
<feature type="domain" description="Duffy-antigen binding" evidence="2">
    <location>
        <begin position="564"/>
        <end position="615"/>
    </location>
</feature>
<evidence type="ECO:0000259" key="2">
    <source>
        <dbReference type="Pfam" id="PF05424"/>
    </source>
</evidence>
<name>A0A0L7KKA8_PLAFX</name>
<dbReference type="OMA" id="EREYPCK"/>
<dbReference type="InterPro" id="IPR029210">
    <property type="entry name" value="PfEMP1_NTS"/>
</dbReference>
<evidence type="ECO:0000313" key="5">
    <source>
        <dbReference type="EMBL" id="KOB63545.1"/>
    </source>
</evidence>
<dbReference type="FunFam" id="1.20.1310.20:FF:000001">
    <property type="entry name" value="Erythrocyte membrane protein 1, PfEMP1"/>
    <property type="match status" value="1"/>
</dbReference>
<reference evidence="6" key="2">
    <citation type="submission" date="2006-03" db="EMBL/GenBank/DDBJ databases">
        <title>The genome sequence of the Plasmodium falciparum HB3.</title>
        <authorList>
            <consortium name="The Broad Institute Genome Sequencing Platform"/>
            <person name="Birren B."/>
            <person name="Lander E."/>
            <person name="Galagan J."/>
            <person name="Nusbaum C."/>
            <person name="Devon K."/>
            <person name="Henn M."/>
            <person name="Jaffe D."/>
            <person name="Butler J."/>
            <person name="Alvarez P."/>
            <person name="Gnerre S."/>
            <person name="Grabherr M."/>
            <person name="Kleber M."/>
            <person name="Mauceli E."/>
            <person name="Brockman W."/>
            <person name="MacCallum I.A."/>
            <person name="Rounsley S."/>
            <person name="Young S."/>
            <person name="LaButti K."/>
            <person name="Pushparaj V."/>
            <person name="DeCaprio D."/>
            <person name="Crawford M."/>
            <person name="Koehrsen M."/>
            <person name="Engels R."/>
            <person name="Montgomery P."/>
            <person name="Pearson M."/>
            <person name="Howarth C."/>
            <person name="Larson L."/>
            <person name="Luoma S."/>
            <person name="White J."/>
            <person name="Kodira C."/>
            <person name="Zeng Q."/>
            <person name="Oleary S."/>
            <person name="Yandava C."/>
            <person name="Alvarado L."/>
            <person name="Wirth D."/>
            <person name="Volkman S."/>
            <person name="Hartl D."/>
        </authorList>
    </citation>
    <scope>NUCLEOTIDE SEQUENCE [LARGE SCALE GENOMIC DNA]</scope>
</reference>
<dbReference type="GO" id="GO:0046789">
    <property type="term" value="F:host cell surface receptor binding"/>
    <property type="evidence" value="ECO:0007669"/>
    <property type="project" value="InterPro"/>
</dbReference>
<dbReference type="InterPro" id="IPR054595">
    <property type="entry name" value="DBL_C"/>
</dbReference>
<organism evidence="5 6">
    <name type="scientific">Plasmodium falciparum (isolate HB3)</name>
    <dbReference type="NCBI Taxonomy" id="137071"/>
    <lineage>
        <taxon>Eukaryota</taxon>
        <taxon>Sar</taxon>
        <taxon>Alveolata</taxon>
        <taxon>Apicomplexa</taxon>
        <taxon>Aconoidasida</taxon>
        <taxon>Haemosporida</taxon>
        <taxon>Plasmodiidae</taxon>
        <taxon>Plasmodium</taxon>
        <taxon>Plasmodium (Laverania)</taxon>
    </lineage>
</organism>
<proteinExistence type="predicted"/>
<gene>
    <name evidence="5" type="ORF">PFHG_05200</name>
</gene>
<sequence>MSSRGGRQGDKDEEDKPDYFYVNNPKSFLDMIGKDVYDKVHKKDADYRNYLQGHLKDATYSKKPDNEETPKDPCELDYQWHTNVTDGYEREYPCKDRPDVRFSDIYEGQCTDSKIKGNEKTINGAGACAPFRRLFLCDQHLSHMKADQIDNTHKLLVEVCLAAKYEGQTITLNYPKYQAKYGDTGSTICTVLARSFADIGDIIRGKDLFRGYDQKDREQKQKIQDNLKDIFAKIHEDVKRGKKQALKTRYEHDAPDFFKLREDWWEANRKEVWTAITCEAGNDSQYFRHTCGHEKNPSPTHQKCRCAANIDPPTYFDYVPQYLRWFEEWAEDFCRKRKHKLENAIKICRGENGKDKYCDRYGLDCERTKYKIGYLVEEWIAKQKKEFEKQKKKYRKEIDQKNDKTIKTRYGTINNLYADQFYTELKKNYQDVDSFLEKLNDEAICKKPPKVEDEKADHVDFKKESHTFSPTEYCDPCPDCGVKRKSDGSEKWEAKRDGTKFNGECNKVKKENNGGNVKDACDFEKTYKNSLHSLDKVCKDNRNERFKIGQKWNSKYIRKIGKDLCIPPRREHMCLDDLNILGGRTINDSTELLKKFQEAAKSEGDDIIKNLLPKNSCNADI</sequence>
<dbReference type="Pfam" id="PF05424">
    <property type="entry name" value="Duffy_binding"/>
    <property type="match status" value="2"/>
</dbReference>
<evidence type="ECO:0000259" key="3">
    <source>
        <dbReference type="Pfam" id="PF15447"/>
    </source>
</evidence>
<dbReference type="SMR" id="A0A0L7KKA8"/>
<dbReference type="SUPFAM" id="SSF140924">
    <property type="entry name" value="Duffy binding domain-like"/>
    <property type="match status" value="2"/>
</dbReference>
<evidence type="ECO:0000256" key="1">
    <source>
        <dbReference type="SAM" id="Coils"/>
    </source>
</evidence>
<dbReference type="EMBL" id="CH672232">
    <property type="protein sequence ID" value="KOB63545.1"/>
    <property type="molecule type" value="Genomic_DNA"/>
</dbReference>
<feature type="domain" description="Plasmodium falciparum erythrocyte membrane protein-1 N-terminal segment" evidence="3">
    <location>
        <begin position="29"/>
        <end position="59"/>
    </location>
</feature>
<dbReference type="AlphaFoldDB" id="A0A0L7KKA8"/>
<dbReference type="KEGG" id="pfh:PFHG_05200"/>
<accession>A0A0L7KKA8</accession>
<dbReference type="Gene3D" id="1.20.58.830">
    <property type="match status" value="1"/>
</dbReference>
<dbReference type="GO" id="GO:0016020">
    <property type="term" value="C:membrane"/>
    <property type="evidence" value="ECO:0007669"/>
    <property type="project" value="InterPro"/>
</dbReference>
<evidence type="ECO:0000259" key="4">
    <source>
        <dbReference type="Pfam" id="PF22672"/>
    </source>
</evidence>
<dbReference type="InterPro" id="IPR042202">
    <property type="entry name" value="Duffy-ag-bd_sf"/>
</dbReference>
<dbReference type="Gene3D" id="1.20.1310.20">
    <property type="entry name" value="Duffy-antigen binding domain"/>
    <property type="match status" value="2"/>
</dbReference>
<protein>
    <submittedName>
        <fullName evidence="5">PfEMP1</fullName>
    </submittedName>
</protein>
<dbReference type="Proteomes" id="UP000054289">
    <property type="component" value="Unassembled WGS sequence"/>
</dbReference>
<dbReference type="OrthoDB" id="10572144at2759"/>
<reference evidence="5 6" key="1">
    <citation type="submission" date="2006-03" db="EMBL/GenBank/DDBJ databases">
        <title>Annotation of Plasmodium falciparum HB3.</title>
        <authorList>
            <consortium name="The Broad Institute Genome Sequencing Platform"/>
            <person name="Volkman S.K."/>
            <person name="Neafsey D.E."/>
            <person name="Dash A.P."/>
            <person name="Chitnis C.E."/>
            <person name="Hartl D.L."/>
            <person name="Young S.K."/>
            <person name="Zeng Q."/>
            <person name="Koehrsen M."/>
            <person name="Alvarado L."/>
            <person name="Berlin A."/>
            <person name="Borenstein D."/>
            <person name="Chapman S.B."/>
            <person name="Chen Z."/>
            <person name="Engels R."/>
            <person name="Freedman E."/>
            <person name="Gellesch M."/>
            <person name="Goldberg J."/>
            <person name="Griggs A."/>
            <person name="Gujja S."/>
            <person name="Heilman E.R."/>
            <person name="Heiman D.I."/>
            <person name="Howarth C."/>
            <person name="Jen D."/>
            <person name="Larson L."/>
            <person name="Mehta T."/>
            <person name="Neiman D."/>
            <person name="Park D."/>
            <person name="Pearson M."/>
            <person name="Roberts A."/>
            <person name="Saif S."/>
            <person name="Shea T."/>
            <person name="Shenoy N."/>
            <person name="Sisk P."/>
            <person name="Stolte C."/>
            <person name="Sykes S."/>
            <person name="Walk T."/>
            <person name="White J."/>
            <person name="Yandava C."/>
            <person name="Haas B."/>
            <person name="Henn M.R."/>
            <person name="Nusbaum C."/>
            <person name="Birren B."/>
        </authorList>
    </citation>
    <scope>NUCLEOTIDE SEQUENCE [LARGE SCALE GENOMIC DNA]</scope>
    <source>
        <strain evidence="5">HB3</strain>
    </source>
</reference>
<evidence type="ECO:0000313" key="6">
    <source>
        <dbReference type="Proteomes" id="UP000054289"/>
    </source>
</evidence>
<feature type="coiled-coil region" evidence="1">
    <location>
        <begin position="380"/>
        <end position="442"/>
    </location>
</feature>
<keyword evidence="1" id="KW-0175">Coiled coil</keyword>
<feature type="domain" description="Duffy-antigen binding" evidence="2">
    <location>
        <begin position="126"/>
        <end position="324"/>
    </location>
</feature>
<dbReference type="Pfam" id="PF22672">
    <property type="entry name" value="DBL_C"/>
    <property type="match status" value="1"/>
</dbReference>
<dbReference type="InterPro" id="IPR008602">
    <property type="entry name" value="Duffy-antigen-binding"/>
</dbReference>